<accession>A0ABM0GW78</accession>
<keyword evidence="4" id="KW-0813">Transport</keyword>
<evidence type="ECO:0000313" key="8">
    <source>
        <dbReference type="Proteomes" id="UP000694865"/>
    </source>
</evidence>
<dbReference type="InterPro" id="IPR038770">
    <property type="entry name" value="Na+/solute_symporter_sf"/>
</dbReference>
<feature type="transmembrane region" description="Helical" evidence="7">
    <location>
        <begin position="163"/>
        <end position="186"/>
    </location>
</feature>
<keyword evidence="5 7" id="KW-1133">Transmembrane helix</keyword>
<dbReference type="PANTHER" id="PTHR10361:SF28">
    <property type="entry name" value="P3 PROTEIN-RELATED"/>
    <property type="match status" value="1"/>
</dbReference>
<feature type="transmembrane region" description="Helical" evidence="7">
    <location>
        <begin position="72"/>
        <end position="95"/>
    </location>
</feature>
<gene>
    <name evidence="9" type="primary">LOC100373131</name>
</gene>
<comment type="similarity">
    <text evidence="2">Belongs to the bile acid:sodium symporter (BASS) (TC 2.A.28) family.</text>
</comment>
<evidence type="ECO:0000256" key="1">
    <source>
        <dbReference type="ARBA" id="ARBA00004141"/>
    </source>
</evidence>
<dbReference type="InterPro" id="IPR004710">
    <property type="entry name" value="Bilac:Na_transpt"/>
</dbReference>
<protein>
    <submittedName>
        <fullName evidence="9">Ileal sodium/bile acid cotransporter-like</fullName>
    </submittedName>
</protein>
<name>A0ABM0GW78_SACKO</name>
<feature type="transmembrane region" description="Helical" evidence="7">
    <location>
        <begin position="130"/>
        <end position="151"/>
    </location>
</feature>
<keyword evidence="8" id="KW-1185">Reference proteome</keyword>
<dbReference type="GeneID" id="100373131"/>
<evidence type="ECO:0000313" key="9">
    <source>
        <dbReference type="RefSeq" id="XP_002738689.1"/>
    </source>
</evidence>
<keyword evidence="6 7" id="KW-0472">Membrane</keyword>
<evidence type="ECO:0000256" key="7">
    <source>
        <dbReference type="SAM" id="Phobius"/>
    </source>
</evidence>
<reference evidence="9" key="1">
    <citation type="submission" date="2025-08" db="UniProtKB">
        <authorList>
            <consortium name="RefSeq"/>
        </authorList>
    </citation>
    <scope>IDENTIFICATION</scope>
    <source>
        <tissue evidence="9">Testes</tissue>
    </source>
</reference>
<feature type="transmembrane region" description="Helical" evidence="7">
    <location>
        <begin position="101"/>
        <end position="123"/>
    </location>
</feature>
<evidence type="ECO:0000256" key="4">
    <source>
        <dbReference type="ARBA" id="ARBA00022847"/>
    </source>
</evidence>
<evidence type="ECO:0000256" key="3">
    <source>
        <dbReference type="ARBA" id="ARBA00022692"/>
    </source>
</evidence>
<evidence type="ECO:0000256" key="5">
    <source>
        <dbReference type="ARBA" id="ARBA00022989"/>
    </source>
</evidence>
<keyword evidence="3 7" id="KW-0812">Transmembrane</keyword>
<comment type="subcellular location">
    <subcellularLocation>
        <location evidence="1">Membrane</location>
        <topology evidence="1">Multi-pass membrane protein</topology>
    </subcellularLocation>
</comment>
<dbReference type="RefSeq" id="XP_002738689.1">
    <property type="nucleotide sequence ID" value="XM_002738643.2"/>
</dbReference>
<feature type="transmembrane region" description="Helical" evidence="7">
    <location>
        <begin position="306"/>
        <end position="326"/>
    </location>
</feature>
<dbReference type="Gene3D" id="1.20.1530.20">
    <property type="match status" value="2"/>
</dbReference>
<dbReference type="Proteomes" id="UP000694865">
    <property type="component" value="Unplaced"/>
</dbReference>
<feature type="transmembrane region" description="Helical" evidence="7">
    <location>
        <begin position="338"/>
        <end position="360"/>
    </location>
</feature>
<organism evidence="8 9">
    <name type="scientific">Saccoglossus kowalevskii</name>
    <name type="common">Acorn worm</name>
    <dbReference type="NCBI Taxonomy" id="10224"/>
    <lineage>
        <taxon>Eukaryota</taxon>
        <taxon>Metazoa</taxon>
        <taxon>Hemichordata</taxon>
        <taxon>Enteropneusta</taxon>
        <taxon>Harrimaniidae</taxon>
        <taxon>Saccoglossus</taxon>
    </lineage>
</organism>
<dbReference type="InterPro" id="IPR002657">
    <property type="entry name" value="BilAc:Na_symport/Acr3"/>
</dbReference>
<evidence type="ECO:0000256" key="2">
    <source>
        <dbReference type="ARBA" id="ARBA00006528"/>
    </source>
</evidence>
<dbReference type="Pfam" id="PF01758">
    <property type="entry name" value="SBF"/>
    <property type="match status" value="1"/>
</dbReference>
<dbReference type="PANTHER" id="PTHR10361">
    <property type="entry name" value="SODIUM-BILE ACID COTRANSPORTER"/>
    <property type="match status" value="1"/>
</dbReference>
<keyword evidence="4" id="KW-0769">Symport</keyword>
<sequence>MTVLVQNATKATTDTTLNWIHSVENTTTGIDAESTGYGQSSDDYSTLVTVMIGMGCTLTWEEIWKNLKKPVGICVGVLCQFCLMPLLGFGLAHAFGLPGPAAIGTLIIACCPGGVASNVFTLWGKGDTCLSVCMTTVSTILAIGMMPLWLWVYSRSWSSNSTVIPYTDIVISLVVILIPAGVGMLINWKWPKIANKITSIKMSVRLMLSQSYGHFGTHNGCTNEPFRVCLLGVFNLPESTLWRYAVVYLCWGYSQPSSSSQSYRQVYFYRHGDHTVWHSYTRLLRLRSVSQLPGCAGLSYPKCRTVAFETGIQNTALALTIINLSFSRGFDAFDTMVVPSLHGVATISEALIFTAVLRVVMHVTGKKKRRDTEDAVIEKEHKSLNLGSINPGFDKEDIDTQYRHVEVQTENVFKQDERSHYCCT</sequence>
<evidence type="ECO:0000256" key="6">
    <source>
        <dbReference type="ARBA" id="ARBA00023136"/>
    </source>
</evidence>
<proteinExistence type="inferred from homology"/>